<keyword evidence="15" id="KW-1185">Reference proteome</keyword>
<feature type="domain" description="O-acyltransferase WSD1-like N-terminal" evidence="12">
    <location>
        <begin position="171"/>
        <end position="230"/>
    </location>
</feature>
<dbReference type="SUPFAM" id="SSF52777">
    <property type="entry name" value="CoA-dependent acyltransferases"/>
    <property type="match status" value="2"/>
</dbReference>
<evidence type="ECO:0000256" key="7">
    <source>
        <dbReference type="ARBA" id="ARBA00022798"/>
    </source>
</evidence>
<evidence type="ECO:0000256" key="5">
    <source>
        <dbReference type="ARBA" id="ARBA00022516"/>
    </source>
</evidence>
<dbReference type="PANTHER" id="PTHR31650:SF1">
    <property type="entry name" value="WAX ESTER SYNTHASE_DIACYLGLYCEROL ACYLTRANSFERASE 4-RELATED"/>
    <property type="match status" value="1"/>
</dbReference>
<evidence type="ECO:0000256" key="9">
    <source>
        <dbReference type="ARBA" id="ARBA00023315"/>
    </source>
</evidence>
<organism evidence="14 15">
    <name type="scientific">Lentzea sokolovensis</name>
    <dbReference type="NCBI Taxonomy" id="3095429"/>
    <lineage>
        <taxon>Bacteria</taxon>
        <taxon>Bacillati</taxon>
        <taxon>Actinomycetota</taxon>
        <taxon>Actinomycetes</taxon>
        <taxon>Pseudonocardiales</taxon>
        <taxon>Pseudonocardiaceae</taxon>
        <taxon>Lentzea</taxon>
    </lineage>
</organism>
<comment type="pathway">
    <text evidence="1">Glycerolipid metabolism; triacylglycerol biosynthesis.</text>
</comment>
<proteinExistence type="inferred from homology"/>
<evidence type="ECO:0000259" key="13">
    <source>
        <dbReference type="Pfam" id="PF06974"/>
    </source>
</evidence>
<keyword evidence="8" id="KW-0443">Lipid metabolism</keyword>
<evidence type="ECO:0000256" key="1">
    <source>
        <dbReference type="ARBA" id="ARBA00004771"/>
    </source>
</evidence>
<gene>
    <name evidence="14" type="ORF">SK854_36395</name>
</gene>
<evidence type="ECO:0000256" key="4">
    <source>
        <dbReference type="ARBA" id="ARBA00013244"/>
    </source>
</evidence>
<evidence type="ECO:0000256" key="3">
    <source>
        <dbReference type="ARBA" id="ARBA00009587"/>
    </source>
</evidence>
<dbReference type="Pfam" id="PF06974">
    <property type="entry name" value="WS_DGAT_C"/>
    <property type="match status" value="1"/>
</dbReference>
<comment type="catalytic activity">
    <reaction evidence="10">
        <text>an acyl-CoA + a 1,2-diacyl-sn-glycerol = a triacyl-sn-glycerol + CoA</text>
        <dbReference type="Rhea" id="RHEA:10868"/>
        <dbReference type="ChEBI" id="CHEBI:17815"/>
        <dbReference type="ChEBI" id="CHEBI:57287"/>
        <dbReference type="ChEBI" id="CHEBI:58342"/>
        <dbReference type="ChEBI" id="CHEBI:64615"/>
        <dbReference type="EC" id="2.3.1.20"/>
    </reaction>
</comment>
<name>A0ABU4V7B0_9PSEU</name>
<evidence type="ECO:0000259" key="12">
    <source>
        <dbReference type="Pfam" id="PF03007"/>
    </source>
</evidence>
<dbReference type="PANTHER" id="PTHR31650">
    <property type="entry name" value="O-ACYLTRANSFERASE (WSD1-LIKE) FAMILY PROTEIN"/>
    <property type="match status" value="1"/>
</dbReference>
<dbReference type="Gene3D" id="3.30.559.30">
    <property type="entry name" value="Nonribosomal peptide synthetase, condensation domain"/>
    <property type="match status" value="1"/>
</dbReference>
<feature type="region of interest" description="Disordered" evidence="11">
    <location>
        <begin position="181"/>
        <end position="206"/>
    </location>
</feature>
<dbReference type="InterPro" id="IPR023213">
    <property type="entry name" value="CAT-like_dom_sf"/>
</dbReference>
<evidence type="ECO:0000313" key="15">
    <source>
        <dbReference type="Proteomes" id="UP001285352"/>
    </source>
</evidence>
<evidence type="ECO:0000256" key="10">
    <source>
        <dbReference type="ARBA" id="ARBA00048109"/>
    </source>
</evidence>
<feature type="domain" description="O-acyltransferase WSD1-like N-terminal" evidence="12">
    <location>
        <begin position="17"/>
        <end position="166"/>
    </location>
</feature>
<comment type="similarity">
    <text evidence="3">Belongs to the long-chain O-acyltransferase family.</text>
</comment>
<evidence type="ECO:0000256" key="2">
    <source>
        <dbReference type="ARBA" id="ARBA00005189"/>
    </source>
</evidence>
<comment type="caution">
    <text evidence="14">The sequence shown here is derived from an EMBL/GenBank/DDBJ whole genome shotgun (WGS) entry which is preliminary data.</text>
</comment>
<evidence type="ECO:0000313" key="14">
    <source>
        <dbReference type="EMBL" id="MDX8147639.1"/>
    </source>
</evidence>
<keyword evidence="7" id="KW-0319">Glycerol metabolism</keyword>
<reference evidence="14 15" key="1">
    <citation type="submission" date="2023-11" db="EMBL/GenBank/DDBJ databases">
        <title>Lentzea sokolovensis, sp. nov., Lentzea kristufkii, sp. nov., and Lentzea miocenensis, sp. nov., rare actinobacteria from Sokolov Coal Basin, Miocene lacustrine sediment, Czech Republic.</title>
        <authorList>
            <person name="Lara A."/>
            <person name="Kotroba L."/>
            <person name="Nouioui I."/>
            <person name="Neumann-Schaal M."/>
            <person name="Mast Y."/>
            <person name="Chronakova A."/>
        </authorList>
    </citation>
    <scope>NUCLEOTIDE SEQUENCE [LARGE SCALE GENOMIC DNA]</scope>
    <source>
        <strain evidence="14 15">BCCO 10_0061</strain>
    </source>
</reference>
<dbReference type="Gene3D" id="3.30.559.10">
    <property type="entry name" value="Chloramphenicol acetyltransferase-like domain"/>
    <property type="match status" value="1"/>
</dbReference>
<dbReference type="InterPro" id="IPR045034">
    <property type="entry name" value="O-acyltransferase_WSD1-like"/>
</dbReference>
<dbReference type="InterPro" id="IPR009721">
    <property type="entry name" value="O-acyltransferase_WSD1_C"/>
</dbReference>
<comment type="pathway">
    <text evidence="2">Lipid metabolism.</text>
</comment>
<dbReference type="RefSeq" id="WP_319979684.1">
    <property type="nucleotide sequence ID" value="NZ_JAXAVU010000014.1"/>
</dbReference>
<evidence type="ECO:0000256" key="11">
    <source>
        <dbReference type="SAM" id="MobiDB-lite"/>
    </source>
</evidence>
<keyword evidence="9" id="KW-0012">Acyltransferase</keyword>
<dbReference type="InterPro" id="IPR004255">
    <property type="entry name" value="O-acyltransferase_WSD1_N"/>
</dbReference>
<dbReference type="EC" id="2.3.1.20" evidence="4"/>
<protein>
    <recommendedName>
        <fullName evidence="4">diacylglycerol O-acyltransferase</fullName>
        <ecNumber evidence="4">2.3.1.20</ecNumber>
    </recommendedName>
</protein>
<sequence length="407" mass="43190">MIDRTSSDDLVSLASGMQVGAVVVLERDPGGVEAVLADRVRTVPRLRRRLVRAPFGCGRPVWVDDAGFDISRHVHRVVCPAPGDDAVLLGIASSLVTRPLPHSSPLWSATLVTGLTRGRAALVLVFHHVLSDGIGGLAVLANLVDGAPRAETGPFPAPAPSRRELAKDAWTARLRPRERGSFAGPQWPSLGSHCSLNHPTGSRRRQTMARASVSRLHAAAHRCGGTVNDALLTAVTGALGTVLNGRDDHLDELVVSIPVSTRRSTTATHLGNSTGVMPVALPTGGDPCSRLTRIAAITRSHKRSVTSVAPIFRTLKVLGMADWFMNHQRMVHTVVTNVHGPDHPMRLGGAQVVALIPLSATTGNVTVAFAALSYVDAFTITVVSDPDHVPDLLVLTEALQNELDLLT</sequence>
<evidence type="ECO:0000256" key="8">
    <source>
        <dbReference type="ARBA" id="ARBA00023098"/>
    </source>
</evidence>
<keyword evidence="6" id="KW-0808">Transferase</keyword>
<keyword evidence="5" id="KW-0444">Lipid biosynthesis</keyword>
<dbReference type="Proteomes" id="UP001285352">
    <property type="component" value="Unassembled WGS sequence"/>
</dbReference>
<feature type="domain" description="O-acyltransferase WSD1 C-terminal" evidence="13">
    <location>
        <begin position="271"/>
        <end position="406"/>
    </location>
</feature>
<evidence type="ECO:0000256" key="6">
    <source>
        <dbReference type="ARBA" id="ARBA00022679"/>
    </source>
</evidence>
<dbReference type="EMBL" id="JAXAVU010000014">
    <property type="protein sequence ID" value="MDX8147639.1"/>
    <property type="molecule type" value="Genomic_DNA"/>
</dbReference>
<reference evidence="14 15" key="2">
    <citation type="submission" date="2023-11" db="EMBL/GenBank/DDBJ databases">
        <authorList>
            <person name="Lara A.C."/>
            <person name="Chronakova A."/>
        </authorList>
    </citation>
    <scope>NUCLEOTIDE SEQUENCE [LARGE SCALE GENOMIC DNA]</scope>
    <source>
        <strain evidence="14 15">BCCO 10_0061</strain>
    </source>
</reference>
<dbReference type="Pfam" id="PF03007">
    <property type="entry name" value="WS_DGAT_cat"/>
    <property type="match status" value="2"/>
</dbReference>
<accession>A0ABU4V7B0</accession>